<name>A0A0L6U5I0_9BASI</name>
<sequence length="76" mass="8695">TPKGSKRKSPYLRLKKSLYGLKQAPENWFETLTSWLKDINFVQSTSDPCLFLHADGHSFVFFSCGRINCGRKGQNL</sequence>
<dbReference type="OrthoDB" id="3054497at2759"/>
<keyword evidence="3" id="KW-1185">Reference proteome</keyword>
<dbReference type="VEuPathDB" id="FungiDB:VP01_9876g2"/>
<comment type="caution">
    <text evidence="2">The sequence shown here is derived from an EMBL/GenBank/DDBJ whole genome shotgun (WGS) entry which is preliminary data.</text>
</comment>
<feature type="non-terminal residue" evidence="2">
    <location>
        <position position="1"/>
    </location>
</feature>
<accession>A0A0L6U5I0</accession>
<dbReference type="EMBL" id="LAVV01015576">
    <property type="protein sequence ID" value="KNZ43776.1"/>
    <property type="molecule type" value="Genomic_DNA"/>
</dbReference>
<evidence type="ECO:0000259" key="1">
    <source>
        <dbReference type="Pfam" id="PF07727"/>
    </source>
</evidence>
<dbReference type="Pfam" id="PF07727">
    <property type="entry name" value="RVT_2"/>
    <property type="match status" value="1"/>
</dbReference>
<proteinExistence type="predicted"/>
<dbReference type="Proteomes" id="UP000037035">
    <property type="component" value="Unassembled WGS sequence"/>
</dbReference>
<evidence type="ECO:0000313" key="2">
    <source>
        <dbReference type="EMBL" id="KNZ43776.1"/>
    </source>
</evidence>
<organism evidence="2 3">
    <name type="scientific">Puccinia sorghi</name>
    <dbReference type="NCBI Taxonomy" id="27349"/>
    <lineage>
        <taxon>Eukaryota</taxon>
        <taxon>Fungi</taxon>
        <taxon>Dikarya</taxon>
        <taxon>Basidiomycota</taxon>
        <taxon>Pucciniomycotina</taxon>
        <taxon>Pucciniomycetes</taxon>
        <taxon>Pucciniales</taxon>
        <taxon>Pucciniaceae</taxon>
        <taxon>Puccinia</taxon>
    </lineage>
</organism>
<dbReference type="AlphaFoldDB" id="A0A0L6U5I0"/>
<evidence type="ECO:0000313" key="3">
    <source>
        <dbReference type="Proteomes" id="UP000037035"/>
    </source>
</evidence>
<gene>
    <name evidence="2" type="ORF">VP01_9876g2</name>
</gene>
<feature type="domain" description="Reverse transcriptase Ty1/copia-type" evidence="1">
    <location>
        <begin position="10"/>
        <end position="58"/>
    </location>
</feature>
<reference evidence="2 3" key="1">
    <citation type="submission" date="2015-08" db="EMBL/GenBank/DDBJ databases">
        <title>Next Generation Sequencing and Analysis of the Genome of Puccinia sorghi L Schw, the Causal Agent of Maize Common Rust.</title>
        <authorList>
            <person name="Rochi L."/>
            <person name="Burguener G."/>
            <person name="Darino M."/>
            <person name="Turjanski A."/>
            <person name="Kreff E."/>
            <person name="Dieguez M.J."/>
            <person name="Sacco F."/>
        </authorList>
    </citation>
    <scope>NUCLEOTIDE SEQUENCE [LARGE SCALE GENOMIC DNA]</scope>
    <source>
        <strain evidence="2 3">RO10H11247</strain>
    </source>
</reference>
<protein>
    <recommendedName>
        <fullName evidence="1">Reverse transcriptase Ty1/copia-type domain-containing protein</fullName>
    </recommendedName>
</protein>
<dbReference type="InterPro" id="IPR013103">
    <property type="entry name" value="RVT_2"/>
</dbReference>